<evidence type="ECO:0000313" key="2">
    <source>
        <dbReference type="EMBL" id="CDW23931.1"/>
    </source>
</evidence>
<keyword evidence="1" id="KW-0472">Membrane</keyword>
<evidence type="ECO:0000256" key="1">
    <source>
        <dbReference type="SAM" id="Phobius"/>
    </source>
</evidence>
<dbReference type="EMBL" id="HACA01006570">
    <property type="protein sequence ID" value="CDW23931.1"/>
    <property type="molecule type" value="Transcribed_RNA"/>
</dbReference>
<feature type="non-terminal residue" evidence="2">
    <location>
        <position position="1"/>
    </location>
</feature>
<proteinExistence type="predicted"/>
<keyword evidence="1" id="KW-0812">Transmembrane</keyword>
<name>A0A0K2TEQ7_LEPSM</name>
<accession>A0A0K2TEQ7</accession>
<dbReference type="AlphaFoldDB" id="A0A0K2TEQ7"/>
<reference evidence="2" key="1">
    <citation type="submission" date="2014-05" db="EMBL/GenBank/DDBJ databases">
        <authorList>
            <person name="Chronopoulou M."/>
        </authorList>
    </citation>
    <scope>NUCLEOTIDE SEQUENCE</scope>
    <source>
        <tissue evidence="2">Whole organism</tissue>
    </source>
</reference>
<sequence>GNYLNKTLNKKSSLAFLFNSLFFFFLNYMFRNIIISIWITSIPPPSPVISLRCVSAQKPKYPCKIIFSSPSM</sequence>
<keyword evidence="1" id="KW-1133">Transmembrane helix</keyword>
<protein>
    <submittedName>
        <fullName evidence="2">Uncharacterized protein</fullName>
    </submittedName>
</protein>
<feature type="transmembrane region" description="Helical" evidence="1">
    <location>
        <begin position="12"/>
        <end position="30"/>
    </location>
</feature>
<organism evidence="2">
    <name type="scientific">Lepeophtheirus salmonis</name>
    <name type="common">Salmon louse</name>
    <name type="synonym">Caligus salmonis</name>
    <dbReference type="NCBI Taxonomy" id="72036"/>
    <lineage>
        <taxon>Eukaryota</taxon>
        <taxon>Metazoa</taxon>
        <taxon>Ecdysozoa</taxon>
        <taxon>Arthropoda</taxon>
        <taxon>Crustacea</taxon>
        <taxon>Multicrustacea</taxon>
        <taxon>Hexanauplia</taxon>
        <taxon>Copepoda</taxon>
        <taxon>Siphonostomatoida</taxon>
        <taxon>Caligidae</taxon>
        <taxon>Lepeophtheirus</taxon>
    </lineage>
</organism>